<keyword evidence="1" id="KW-0732">Signal</keyword>
<sequence>MKKFLNKLKFISLFALVITFVGCDEDDVVLPQLEAGFTQTINQDTGTVTFLNTSVNATDYQWDFGDGTSSSLVNPIKTYVSGTYTVTLTATNVAGAEDVFEDTIVISIPEVIAFPISFDNPLVDYNATTFNGATFQVVENPDASGANPTVSNVGEITNSGASFEGLFFELGQPLDLTTDNSVRILFWSTTPVDVLMKLEAGTAGDVEIPASHGGTGWEELYFTFGASASYNQVTLFVDGPGTTPGTFYIDDLTQINEADIPCTDTDLEFPIDFDCETIEYATKIVGNVSFTVVDNPELSGINSEPSKVGQITNVGDNFENAFFNLDVPIDFSTDSSVKLKLFSSSALPVLLKFEDGTEADVEDNQMHMGTGWEELTFNLNSTGSYNDMVLFVAFNQTDAGTFYVDDFEQVSGGTTTTCDAEMSESTAASDLNITFQTDTPTIIEDNTAFSYIDNPDVSGMNTSCRVGQVTRFNNSPFDNIQIDLANKLDFNANEGIKIKVWSPIANTPILLKLEEIGNSNNAVEIQQNTTAANTWEELTFDFTPTTTPQFDKIVIFFNFNVADGSTYFFDDLMVYGSGGGGGPMPFDDGLLDNGDFQAVDGMNNVTEWIQGVDDTNPAPTVVDGTDRYYSIDITTATPGSPFNINVSQKLEIVQDETYTLSFEAWTDATTMSRDIIAGIGLSGGTFANNSVPVTIDATPTRYTLTLQASGFGAPDARVLFDLADEVGQVNIDDVSLFVAGGGGGGGTCPAPPAGQFIADGDFEANADCWLYFDNGGTASLSTTVSNGGGSNSGQITSASGANPGIKQERLGVGTIQPNTAYVVTFDIKADAANPLADGAILNAFTFSEPADGSPDPAVQHVLVQGDAAVSTNWETRTYTFTTAGNVGGGLSFLVELVCGGAATCGGTINIDNVSIVAQ</sequence>
<dbReference type="InterPro" id="IPR000601">
    <property type="entry name" value="PKD_dom"/>
</dbReference>
<gene>
    <name evidence="3" type="ORF">ACFQ1Q_03230</name>
</gene>
<dbReference type="InterPro" id="IPR008979">
    <property type="entry name" value="Galactose-bd-like_sf"/>
</dbReference>
<protein>
    <submittedName>
        <fullName evidence="3">PKD domain-containing protein</fullName>
    </submittedName>
</protein>
<dbReference type="InterPro" id="IPR035986">
    <property type="entry name" value="PKD_dom_sf"/>
</dbReference>
<dbReference type="InterPro" id="IPR013783">
    <property type="entry name" value="Ig-like_fold"/>
</dbReference>
<dbReference type="SUPFAM" id="SSF49299">
    <property type="entry name" value="PKD domain"/>
    <property type="match status" value="1"/>
</dbReference>
<dbReference type="Proteomes" id="UP001597013">
    <property type="component" value="Unassembled WGS sequence"/>
</dbReference>
<organism evidence="3 4">
    <name type="scientific">Winogradskyella litorisediminis</name>
    <dbReference type="NCBI Taxonomy" id="1156618"/>
    <lineage>
        <taxon>Bacteria</taxon>
        <taxon>Pseudomonadati</taxon>
        <taxon>Bacteroidota</taxon>
        <taxon>Flavobacteriia</taxon>
        <taxon>Flavobacteriales</taxon>
        <taxon>Flavobacteriaceae</taxon>
        <taxon>Winogradskyella</taxon>
    </lineage>
</organism>
<proteinExistence type="predicted"/>
<dbReference type="SUPFAM" id="SSF49785">
    <property type="entry name" value="Galactose-binding domain-like"/>
    <property type="match status" value="2"/>
</dbReference>
<evidence type="ECO:0000313" key="3">
    <source>
        <dbReference type="EMBL" id="MFD1062246.1"/>
    </source>
</evidence>
<evidence type="ECO:0000313" key="4">
    <source>
        <dbReference type="Proteomes" id="UP001597013"/>
    </source>
</evidence>
<dbReference type="EMBL" id="JBHTJL010000009">
    <property type="protein sequence ID" value="MFD1062246.1"/>
    <property type="molecule type" value="Genomic_DNA"/>
</dbReference>
<name>A0ABW3N7N1_9FLAO</name>
<dbReference type="PROSITE" id="PS50093">
    <property type="entry name" value="PKD"/>
    <property type="match status" value="1"/>
</dbReference>
<evidence type="ECO:0000256" key="1">
    <source>
        <dbReference type="SAM" id="SignalP"/>
    </source>
</evidence>
<evidence type="ECO:0000259" key="2">
    <source>
        <dbReference type="PROSITE" id="PS50093"/>
    </source>
</evidence>
<dbReference type="CDD" id="cd00146">
    <property type="entry name" value="PKD"/>
    <property type="match status" value="1"/>
</dbReference>
<dbReference type="Gene3D" id="2.60.40.10">
    <property type="entry name" value="Immunoglobulins"/>
    <property type="match status" value="1"/>
</dbReference>
<feature type="chain" id="PRO_5045103899" evidence="1">
    <location>
        <begin position="24"/>
        <end position="918"/>
    </location>
</feature>
<reference evidence="4" key="1">
    <citation type="journal article" date="2019" name="Int. J. Syst. Evol. Microbiol.">
        <title>The Global Catalogue of Microorganisms (GCM) 10K type strain sequencing project: providing services to taxonomists for standard genome sequencing and annotation.</title>
        <authorList>
            <consortium name="The Broad Institute Genomics Platform"/>
            <consortium name="The Broad Institute Genome Sequencing Center for Infectious Disease"/>
            <person name="Wu L."/>
            <person name="Ma J."/>
        </authorList>
    </citation>
    <scope>NUCLEOTIDE SEQUENCE [LARGE SCALE GENOMIC DNA]</scope>
    <source>
        <strain evidence="4">CCUG 62215</strain>
    </source>
</reference>
<keyword evidence="4" id="KW-1185">Reference proteome</keyword>
<dbReference type="Gene3D" id="2.60.120.260">
    <property type="entry name" value="Galactose-binding domain-like"/>
    <property type="match status" value="3"/>
</dbReference>
<feature type="domain" description="PKD" evidence="2">
    <location>
        <begin position="60"/>
        <end position="109"/>
    </location>
</feature>
<dbReference type="PROSITE" id="PS51257">
    <property type="entry name" value="PROKAR_LIPOPROTEIN"/>
    <property type="match status" value="1"/>
</dbReference>
<dbReference type="InterPro" id="IPR022409">
    <property type="entry name" value="PKD/Chitinase_dom"/>
</dbReference>
<comment type="caution">
    <text evidence="3">The sequence shown here is derived from an EMBL/GenBank/DDBJ whole genome shotgun (WGS) entry which is preliminary data.</text>
</comment>
<dbReference type="RefSeq" id="WP_386127927.1">
    <property type="nucleotide sequence ID" value="NZ_JBHTJL010000009.1"/>
</dbReference>
<dbReference type="SMART" id="SM00089">
    <property type="entry name" value="PKD"/>
    <property type="match status" value="1"/>
</dbReference>
<accession>A0ABW3N7N1</accession>
<dbReference type="Pfam" id="PF18911">
    <property type="entry name" value="PKD_4"/>
    <property type="match status" value="1"/>
</dbReference>
<feature type="signal peptide" evidence="1">
    <location>
        <begin position="1"/>
        <end position="23"/>
    </location>
</feature>